<evidence type="ECO:0000256" key="7">
    <source>
        <dbReference type="SAM" id="Phobius"/>
    </source>
</evidence>
<feature type="transmembrane region" description="Helical" evidence="7">
    <location>
        <begin position="181"/>
        <end position="204"/>
    </location>
</feature>
<evidence type="ECO:0000256" key="1">
    <source>
        <dbReference type="ARBA" id="ARBA00004141"/>
    </source>
</evidence>
<proteinExistence type="inferred from homology"/>
<evidence type="ECO:0000256" key="3">
    <source>
        <dbReference type="ARBA" id="ARBA00022989"/>
    </source>
</evidence>
<dbReference type="InterPro" id="IPR049326">
    <property type="entry name" value="Rhodopsin_dom_fungi"/>
</dbReference>
<comment type="subcellular location">
    <subcellularLocation>
        <location evidence="1">Membrane</location>
        <topology evidence="1">Multi-pass membrane protein</topology>
    </subcellularLocation>
</comment>
<keyword evidence="3 7" id="KW-1133">Transmembrane helix</keyword>
<feature type="transmembrane region" description="Helical" evidence="7">
    <location>
        <begin position="41"/>
        <end position="62"/>
    </location>
</feature>
<feature type="domain" description="Rhodopsin" evidence="8">
    <location>
        <begin position="132"/>
        <end position="244"/>
    </location>
</feature>
<comment type="similarity">
    <text evidence="5">Belongs to the SAT4 family.</text>
</comment>
<evidence type="ECO:0000256" key="5">
    <source>
        <dbReference type="ARBA" id="ARBA00038359"/>
    </source>
</evidence>
<organism evidence="9 10">
    <name type="scientific">Zopfia rhizophila CBS 207.26</name>
    <dbReference type="NCBI Taxonomy" id="1314779"/>
    <lineage>
        <taxon>Eukaryota</taxon>
        <taxon>Fungi</taxon>
        <taxon>Dikarya</taxon>
        <taxon>Ascomycota</taxon>
        <taxon>Pezizomycotina</taxon>
        <taxon>Dothideomycetes</taxon>
        <taxon>Dothideomycetes incertae sedis</taxon>
        <taxon>Zopfiaceae</taxon>
        <taxon>Zopfia</taxon>
    </lineage>
</organism>
<evidence type="ECO:0000313" key="10">
    <source>
        <dbReference type="Proteomes" id="UP000800200"/>
    </source>
</evidence>
<protein>
    <recommendedName>
        <fullName evidence="8">Rhodopsin domain-containing protein</fullName>
    </recommendedName>
</protein>
<evidence type="ECO:0000256" key="2">
    <source>
        <dbReference type="ARBA" id="ARBA00022692"/>
    </source>
</evidence>
<dbReference type="Pfam" id="PF20684">
    <property type="entry name" value="Fung_rhodopsin"/>
    <property type="match status" value="2"/>
</dbReference>
<keyword evidence="4 7" id="KW-0472">Membrane</keyword>
<reference evidence="9" key="1">
    <citation type="journal article" date="2020" name="Stud. Mycol.">
        <title>101 Dothideomycetes genomes: a test case for predicting lifestyles and emergence of pathogens.</title>
        <authorList>
            <person name="Haridas S."/>
            <person name="Albert R."/>
            <person name="Binder M."/>
            <person name="Bloem J."/>
            <person name="Labutti K."/>
            <person name="Salamov A."/>
            <person name="Andreopoulos B."/>
            <person name="Baker S."/>
            <person name="Barry K."/>
            <person name="Bills G."/>
            <person name="Bluhm B."/>
            <person name="Cannon C."/>
            <person name="Castanera R."/>
            <person name="Culley D."/>
            <person name="Daum C."/>
            <person name="Ezra D."/>
            <person name="Gonzalez J."/>
            <person name="Henrissat B."/>
            <person name="Kuo A."/>
            <person name="Liang C."/>
            <person name="Lipzen A."/>
            <person name="Lutzoni F."/>
            <person name="Magnuson J."/>
            <person name="Mondo S."/>
            <person name="Nolan M."/>
            <person name="Ohm R."/>
            <person name="Pangilinan J."/>
            <person name="Park H.-J."/>
            <person name="Ramirez L."/>
            <person name="Alfaro M."/>
            <person name="Sun H."/>
            <person name="Tritt A."/>
            <person name="Yoshinaga Y."/>
            <person name="Zwiers L.-H."/>
            <person name="Turgeon B."/>
            <person name="Goodwin S."/>
            <person name="Spatafora J."/>
            <person name="Crous P."/>
            <person name="Grigoriev I."/>
        </authorList>
    </citation>
    <scope>NUCLEOTIDE SEQUENCE</scope>
    <source>
        <strain evidence="9">CBS 207.26</strain>
    </source>
</reference>
<feature type="transmembrane region" description="Helical" evidence="7">
    <location>
        <begin position="89"/>
        <end position="113"/>
    </location>
</feature>
<feature type="region of interest" description="Disordered" evidence="6">
    <location>
        <begin position="249"/>
        <end position="281"/>
    </location>
</feature>
<evidence type="ECO:0000256" key="6">
    <source>
        <dbReference type="SAM" id="MobiDB-lite"/>
    </source>
</evidence>
<gene>
    <name evidence="9" type="ORF">K469DRAFT_732655</name>
</gene>
<name>A0A6A6EM49_9PEZI</name>
<feature type="transmembrane region" description="Helical" evidence="7">
    <location>
        <begin position="141"/>
        <end position="161"/>
    </location>
</feature>
<keyword evidence="2 7" id="KW-0812">Transmembrane</keyword>
<accession>A0A6A6EM49</accession>
<feature type="transmembrane region" description="Helical" evidence="7">
    <location>
        <begin position="6"/>
        <end position="29"/>
    </location>
</feature>
<dbReference type="InterPro" id="IPR052337">
    <property type="entry name" value="SAT4-like"/>
</dbReference>
<evidence type="ECO:0000259" key="8">
    <source>
        <dbReference type="Pfam" id="PF20684"/>
    </source>
</evidence>
<dbReference type="GO" id="GO:0016020">
    <property type="term" value="C:membrane"/>
    <property type="evidence" value="ECO:0007669"/>
    <property type="project" value="UniProtKB-SubCell"/>
</dbReference>
<feature type="domain" description="Rhodopsin" evidence="8">
    <location>
        <begin position="25"/>
        <end position="125"/>
    </location>
</feature>
<dbReference type="Proteomes" id="UP000800200">
    <property type="component" value="Unassembled WGS sequence"/>
</dbReference>
<dbReference type="EMBL" id="ML994617">
    <property type="protein sequence ID" value="KAF2191170.1"/>
    <property type="molecule type" value="Genomic_DNA"/>
</dbReference>
<dbReference type="PANTHER" id="PTHR33048:SF124">
    <property type="entry name" value="INTEGRAL MEMBRANE PROTEIN"/>
    <property type="match status" value="1"/>
</dbReference>
<evidence type="ECO:0000256" key="4">
    <source>
        <dbReference type="ARBA" id="ARBA00023136"/>
    </source>
</evidence>
<sequence length="309" mass="34696">MAVHGTAAVVVTWALTSLSTIVVALRFYSRYFLVGKISSPDYVMLLALLATWAHAVVTYYQVHFLDYSGAWESKERLASIVRGSLLTFWIYRIIYILDLCLIKISILLFYNYVASAHKSFHWIVFFNGAKGIKNFKCYNPVILWFFSAGFNLVTDLIIWVLPMPFLLNLQSMPIKRRLELVGIFSIGIIAIIASGIRLWIMVLWTSSFIEQGKQTGNFLIWGQVEPHAGIISASIPFLRPLVRKAFGVGQRREQPSPSPAANLLAQNQTPENPLSPRTPIIPSPSPTIASSVATRHVCKSQNMTEHIPT</sequence>
<keyword evidence="10" id="KW-1185">Reference proteome</keyword>
<evidence type="ECO:0000313" key="9">
    <source>
        <dbReference type="EMBL" id="KAF2191170.1"/>
    </source>
</evidence>
<dbReference type="PANTHER" id="PTHR33048">
    <property type="entry name" value="PTH11-LIKE INTEGRAL MEMBRANE PROTEIN (AFU_ORTHOLOGUE AFUA_5G11245)"/>
    <property type="match status" value="1"/>
</dbReference>
<dbReference type="AlphaFoldDB" id="A0A6A6EM49"/>
<dbReference type="OrthoDB" id="3934549at2759"/>